<dbReference type="EMBL" id="JAAGWZ010000002">
    <property type="protein sequence ID" value="NEM91412.1"/>
    <property type="molecule type" value="Genomic_DNA"/>
</dbReference>
<dbReference type="InterPro" id="IPR005247">
    <property type="entry name" value="YbhB_YbcL/LppC-like"/>
</dbReference>
<reference evidence="2 3" key="1">
    <citation type="journal article" date="2014" name="Int. J. Syst. Evol. Microbiol.">
        <title>Description of Galbitalea soli gen. nov., sp. nov., and Frondihabitans sucicola sp. nov.</title>
        <authorList>
            <person name="Kim S.J."/>
            <person name="Lim J.M."/>
            <person name="Ahn J.H."/>
            <person name="Weon H.Y."/>
            <person name="Hamada M."/>
            <person name="Suzuki K."/>
            <person name="Ahn T.Y."/>
            <person name="Kwon S.W."/>
        </authorList>
    </citation>
    <scope>NUCLEOTIDE SEQUENCE [LARGE SCALE GENOMIC DNA]</scope>
    <source>
        <strain evidence="2 3">NBRC 108727</strain>
    </source>
</reference>
<evidence type="ECO:0000256" key="1">
    <source>
        <dbReference type="ARBA" id="ARBA00007120"/>
    </source>
</evidence>
<dbReference type="InterPro" id="IPR036610">
    <property type="entry name" value="PEBP-like_sf"/>
</dbReference>
<dbReference type="InterPro" id="IPR008914">
    <property type="entry name" value="PEBP"/>
</dbReference>
<sequence length="180" mass="18446">MTTARERRPYDEIAAVPGFTVTSTDIADGATFANPQVSGIFGAGGEDVSPQLSWSGFPPATKSFAVTIYDPVAPTGSGFWHWAVVDIPATVTELPTGAGDDTGSGLPAGAFQLRGDGGLARYIGAAPPAGHGEHLYFIGVHAVDVESLGIGADASPALLGFTLFSHTLARATIVARYEVA</sequence>
<dbReference type="AlphaFoldDB" id="A0A7C9PN57"/>
<proteinExistence type="inferred from homology"/>
<dbReference type="SUPFAM" id="SSF49777">
    <property type="entry name" value="PEBP-like"/>
    <property type="match status" value="1"/>
</dbReference>
<dbReference type="Gene3D" id="3.90.280.10">
    <property type="entry name" value="PEBP-like"/>
    <property type="match status" value="1"/>
</dbReference>
<gene>
    <name evidence="2" type="ORF">G3T37_08580</name>
</gene>
<accession>A0A7C9PN57</accession>
<dbReference type="RefSeq" id="WP_163473112.1">
    <property type="nucleotide sequence ID" value="NZ_JAAGWZ010000002.1"/>
</dbReference>
<organism evidence="2 3">
    <name type="scientific">Galbitalea soli</name>
    <dbReference type="NCBI Taxonomy" id="1268042"/>
    <lineage>
        <taxon>Bacteria</taxon>
        <taxon>Bacillati</taxon>
        <taxon>Actinomycetota</taxon>
        <taxon>Actinomycetes</taxon>
        <taxon>Micrococcales</taxon>
        <taxon>Microbacteriaceae</taxon>
        <taxon>Galbitalea</taxon>
    </lineage>
</organism>
<name>A0A7C9PN57_9MICO</name>
<evidence type="ECO:0000313" key="3">
    <source>
        <dbReference type="Proteomes" id="UP000479756"/>
    </source>
</evidence>
<comment type="similarity">
    <text evidence="1">Belongs to the UPF0098 family.</text>
</comment>
<dbReference type="PANTHER" id="PTHR30289">
    <property type="entry name" value="UNCHARACTERIZED PROTEIN YBCL-RELATED"/>
    <property type="match status" value="1"/>
</dbReference>
<dbReference type="Proteomes" id="UP000479756">
    <property type="component" value="Unassembled WGS sequence"/>
</dbReference>
<evidence type="ECO:0000313" key="2">
    <source>
        <dbReference type="EMBL" id="NEM91412.1"/>
    </source>
</evidence>
<dbReference type="CDD" id="cd00865">
    <property type="entry name" value="PEBP_bact_arch"/>
    <property type="match status" value="1"/>
</dbReference>
<dbReference type="PANTHER" id="PTHR30289:SF1">
    <property type="entry name" value="PEBP (PHOSPHATIDYLETHANOLAMINE-BINDING PROTEIN) FAMILY PROTEIN"/>
    <property type="match status" value="1"/>
</dbReference>
<dbReference type="NCBIfam" id="TIGR00481">
    <property type="entry name" value="YbhB/YbcL family Raf kinase inhibitor-like protein"/>
    <property type="match status" value="1"/>
</dbReference>
<protein>
    <submittedName>
        <fullName evidence="2">YbhB/YbcL family Raf kinase inhibitor-like protein</fullName>
    </submittedName>
</protein>
<dbReference type="Pfam" id="PF01161">
    <property type="entry name" value="PBP"/>
    <property type="match status" value="1"/>
</dbReference>
<comment type="caution">
    <text evidence="2">The sequence shown here is derived from an EMBL/GenBank/DDBJ whole genome shotgun (WGS) entry which is preliminary data.</text>
</comment>
<keyword evidence="3" id="KW-1185">Reference proteome</keyword>